<feature type="transmembrane region" description="Helical" evidence="1">
    <location>
        <begin position="220"/>
        <end position="240"/>
    </location>
</feature>
<dbReference type="AlphaFoldDB" id="A0ABD5X553"/>
<evidence type="ECO:0000256" key="1">
    <source>
        <dbReference type="SAM" id="Phobius"/>
    </source>
</evidence>
<feature type="domain" description="CAAX prenyl protease 2/Lysostaphin resistance protein A-like" evidence="2">
    <location>
        <begin position="144"/>
        <end position="255"/>
    </location>
</feature>
<feature type="transmembrane region" description="Helical" evidence="1">
    <location>
        <begin position="109"/>
        <end position="128"/>
    </location>
</feature>
<dbReference type="EMBL" id="JBHTAG010000004">
    <property type="protein sequence ID" value="MFC7098929.1"/>
    <property type="molecule type" value="Genomic_DNA"/>
</dbReference>
<dbReference type="GeneID" id="79271685"/>
<gene>
    <name evidence="3" type="ORF">ACFQKD_16610</name>
</gene>
<evidence type="ECO:0000313" key="3">
    <source>
        <dbReference type="EMBL" id="MFC7098929.1"/>
    </source>
</evidence>
<feature type="transmembrane region" description="Helical" evidence="1">
    <location>
        <begin position="160"/>
        <end position="177"/>
    </location>
</feature>
<comment type="caution">
    <text evidence="3">The sequence shown here is derived from an EMBL/GenBank/DDBJ whole genome shotgun (WGS) entry which is preliminary data.</text>
</comment>
<proteinExistence type="predicted"/>
<sequence>MELVRTVATRTPSRARVRRFGYLYVLGLLGVAAAAATTLVVGPLPSPLASLSPVVAFLLVALQPAVLLAVAVVVGGYAAPRVGLRSHVRAYASGNMAAWHGFRSELRTAVLLGALAGGTLLVLGWLVGPVGAVSGERATVATVLAGVPLRFLYGGITEELLLRWGLLSAVAALLWRVGGGDHGRLSSPVAWAAILVAAVLFGVGHLPTAATLYGELTPDVVAFVVLGNSLGGVAYGWLFWRHSLEAAMVGHATTHVVFVAASLVFLHV</sequence>
<feature type="transmembrane region" description="Helical" evidence="1">
    <location>
        <begin position="189"/>
        <end position="213"/>
    </location>
</feature>
<accession>A0ABD5X553</accession>
<name>A0ABD5X553_9EURY</name>
<evidence type="ECO:0000259" key="2">
    <source>
        <dbReference type="Pfam" id="PF02517"/>
    </source>
</evidence>
<keyword evidence="1" id="KW-0472">Membrane</keyword>
<keyword evidence="1" id="KW-1133">Transmembrane helix</keyword>
<keyword evidence="1" id="KW-0812">Transmembrane</keyword>
<dbReference type="GO" id="GO:0004175">
    <property type="term" value="F:endopeptidase activity"/>
    <property type="evidence" value="ECO:0007669"/>
    <property type="project" value="UniProtKB-ARBA"/>
</dbReference>
<dbReference type="Proteomes" id="UP001596388">
    <property type="component" value="Unassembled WGS sequence"/>
</dbReference>
<feature type="transmembrane region" description="Helical" evidence="1">
    <location>
        <begin position="246"/>
        <end position="266"/>
    </location>
</feature>
<feature type="transmembrane region" description="Helical" evidence="1">
    <location>
        <begin position="54"/>
        <end position="79"/>
    </location>
</feature>
<feature type="transmembrane region" description="Helical" evidence="1">
    <location>
        <begin position="21"/>
        <end position="42"/>
    </location>
</feature>
<organism evidence="3 4">
    <name type="scientific">Halobaculum marinum</name>
    <dbReference type="NCBI Taxonomy" id="3031996"/>
    <lineage>
        <taxon>Archaea</taxon>
        <taxon>Methanobacteriati</taxon>
        <taxon>Methanobacteriota</taxon>
        <taxon>Stenosarchaea group</taxon>
        <taxon>Halobacteria</taxon>
        <taxon>Halobacteriales</taxon>
        <taxon>Haloferacaceae</taxon>
        <taxon>Halobaculum</taxon>
    </lineage>
</organism>
<dbReference type="Pfam" id="PF02517">
    <property type="entry name" value="Rce1-like"/>
    <property type="match status" value="1"/>
</dbReference>
<dbReference type="GO" id="GO:0080120">
    <property type="term" value="P:CAAX-box protein maturation"/>
    <property type="evidence" value="ECO:0007669"/>
    <property type="project" value="UniProtKB-ARBA"/>
</dbReference>
<dbReference type="InterPro" id="IPR003675">
    <property type="entry name" value="Rce1/LyrA-like_dom"/>
</dbReference>
<protein>
    <submittedName>
        <fullName evidence="3">CPBP family intramembrane glutamic endopeptidase</fullName>
        <ecNumber evidence="3">3.4.-.-</ecNumber>
    </submittedName>
</protein>
<dbReference type="RefSeq" id="WP_276239513.1">
    <property type="nucleotide sequence ID" value="NZ_CP119990.1"/>
</dbReference>
<keyword evidence="4" id="KW-1185">Reference proteome</keyword>
<keyword evidence="3" id="KW-0378">Hydrolase</keyword>
<dbReference type="EC" id="3.4.-.-" evidence="3"/>
<evidence type="ECO:0000313" key="4">
    <source>
        <dbReference type="Proteomes" id="UP001596388"/>
    </source>
</evidence>
<reference evidence="3 4" key="1">
    <citation type="journal article" date="2019" name="Int. J. Syst. Evol. Microbiol.">
        <title>The Global Catalogue of Microorganisms (GCM) 10K type strain sequencing project: providing services to taxonomists for standard genome sequencing and annotation.</title>
        <authorList>
            <consortium name="The Broad Institute Genomics Platform"/>
            <consortium name="The Broad Institute Genome Sequencing Center for Infectious Disease"/>
            <person name="Wu L."/>
            <person name="Ma J."/>
        </authorList>
    </citation>
    <scope>NUCLEOTIDE SEQUENCE [LARGE SCALE GENOMIC DNA]</scope>
    <source>
        <strain evidence="3 4">DT55</strain>
    </source>
</reference>